<dbReference type="InterPro" id="IPR036097">
    <property type="entry name" value="HisK_dim/P_sf"/>
</dbReference>
<dbReference type="RefSeq" id="WP_249322587.1">
    <property type="nucleotide sequence ID" value="NZ_JACRTK010000001.1"/>
</dbReference>
<dbReference type="PRINTS" id="PR00344">
    <property type="entry name" value="BCTRLSENSOR"/>
</dbReference>
<comment type="caution">
    <text evidence="11">The sequence shown here is derived from an EMBL/GenBank/DDBJ whole genome shotgun (WGS) entry which is preliminary data.</text>
</comment>
<dbReference type="Pfam" id="PF02518">
    <property type="entry name" value="HATPase_c"/>
    <property type="match status" value="1"/>
</dbReference>
<dbReference type="Gene3D" id="1.10.287.130">
    <property type="match status" value="1"/>
</dbReference>
<dbReference type="InterPro" id="IPR033425">
    <property type="entry name" value="MASE3"/>
</dbReference>
<dbReference type="AlphaFoldDB" id="A0A926ILV3"/>
<dbReference type="SMART" id="SM00388">
    <property type="entry name" value="HisKA"/>
    <property type="match status" value="1"/>
</dbReference>
<keyword evidence="6" id="KW-0418">Kinase</keyword>
<dbReference type="InterPro" id="IPR036890">
    <property type="entry name" value="HATPase_C_sf"/>
</dbReference>
<dbReference type="EMBL" id="JACRTK010000001">
    <property type="protein sequence ID" value="MBC8589770.1"/>
    <property type="molecule type" value="Genomic_DNA"/>
</dbReference>
<dbReference type="SUPFAM" id="SSF55785">
    <property type="entry name" value="PYP-like sensor domain (PAS domain)"/>
    <property type="match status" value="1"/>
</dbReference>
<dbReference type="Proteomes" id="UP000601522">
    <property type="component" value="Unassembled WGS sequence"/>
</dbReference>
<evidence type="ECO:0000256" key="8">
    <source>
        <dbReference type="ARBA" id="ARBA00023012"/>
    </source>
</evidence>
<evidence type="ECO:0000256" key="2">
    <source>
        <dbReference type="ARBA" id="ARBA00012438"/>
    </source>
</evidence>
<feature type="transmembrane region" description="Helical" evidence="9">
    <location>
        <begin position="72"/>
        <end position="89"/>
    </location>
</feature>
<dbReference type="Gene3D" id="3.30.565.10">
    <property type="entry name" value="Histidine kinase-like ATPase, C-terminal domain"/>
    <property type="match status" value="1"/>
</dbReference>
<reference evidence="11 12" key="1">
    <citation type="submission" date="2020-08" db="EMBL/GenBank/DDBJ databases">
        <title>Genome public.</title>
        <authorList>
            <person name="Liu C."/>
            <person name="Sun Q."/>
        </authorList>
    </citation>
    <scope>NUCLEOTIDE SEQUENCE [LARGE SCALE GENOMIC DNA]</scope>
    <source>
        <strain evidence="11 12">NSJ-26</strain>
    </source>
</reference>
<feature type="transmembrane region" description="Helical" evidence="9">
    <location>
        <begin position="38"/>
        <end position="60"/>
    </location>
</feature>
<dbReference type="GO" id="GO:0000155">
    <property type="term" value="F:phosphorelay sensor kinase activity"/>
    <property type="evidence" value="ECO:0007669"/>
    <property type="project" value="InterPro"/>
</dbReference>
<protein>
    <recommendedName>
        <fullName evidence="2">histidine kinase</fullName>
        <ecNumber evidence="2">2.7.13.3</ecNumber>
    </recommendedName>
</protein>
<keyword evidence="9" id="KW-0472">Membrane</keyword>
<evidence type="ECO:0000256" key="1">
    <source>
        <dbReference type="ARBA" id="ARBA00000085"/>
    </source>
</evidence>
<feature type="transmembrane region" description="Helical" evidence="9">
    <location>
        <begin position="109"/>
        <end position="126"/>
    </location>
</feature>
<evidence type="ECO:0000256" key="5">
    <source>
        <dbReference type="ARBA" id="ARBA00022741"/>
    </source>
</evidence>
<dbReference type="SMART" id="SM00387">
    <property type="entry name" value="HATPase_c"/>
    <property type="match status" value="1"/>
</dbReference>
<feature type="transmembrane region" description="Helical" evidence="9">
    <location>
        <begin position="133"/>
        <end position="153"/>
    </location>
</feature>
<dbReference type="InterPro" id="IPR035965">
    <property type="entry name" value="PAS-like_dom_sf"/>
</dbReference>
<name>A0A926ILV3_9FIRM</name>
<keyword evidence="7" id="KW-0067">ATP-binding</keyword>
<evidence type="ECO:0000313" key="11">
    <source>
        <dbReference type="EMBL" id="MBC8589770.1"/>
    </source>
</evidence>
<dbReference type="SUPFAM" id="SSF47384">
    <property type="entry name" value="Homodimeric domain of signal transducing histidine kinase"/>
    <property type="match status" value="1"/>
</dbReference>
<sequence length="704" mass="80826">MESLKYNYLELENKGSFKIFIYLFCLLSSIYLGSKNFLIYHIFVELSSVVISFIIFAISVNAYNIHKDKTSILLGISFGFVACFDLMHMFTYEGMGIFSDNTGNIPIQLWIWARFLGSISIFISFISNKKFNLYSIFALYLTISISILVSIFYLDIFPDCYICDKGLTTFKIISEYMICLILFANIIIFIKKKHNNLNKADIAIVYSLINMIISQLIFASHICIYDIVNVIGHFFKFSSFYFLYIGLVHSSLSEPHINLIELNNTLDEKNQNLKNLIHCLAVECDKRQKLEAENTRKNEILTSILEASIDGILVIDNHGHIVHANNLLMEMWDISIELLFSRNCGMLISSMKSKLKDPNQLDTLIDEIQNNEKCYHFNIYLNNGQILETSLLPFVDKGISIGKVVRFRDITEKNKIIQLQRQVEINKISLEKAKELDEMKTNFLSIISHEFKTPLNIILGSIELLPKLCNKNNKAMNDLSINKYIQMMRQNCYRLIKLSNNIIDITKFDSGNMKLNLKNHNIVSIIEDITLSVVDYSNSKNISLIFDTTIEEQIMACDMEQLERVMLNLLSNAIKFVEPGGKIKVSLSKKDDFINISVKDNGIGIPKEMKDIIFHRFKQVNNTLRRPKEGIGIGLSIVKSIVEAHEGDILLNSEIGEGSEFIISLPIRLVEENSTSHLYYIDNQIDADKISMEFSDIYELDFIK</sequence>
<organism evidence="11 12">
    <name type="scientific">Wansuia hejianensis</name>
    <dbReference type="NCBI Taxonomy" id="2763667"/>
    <lineage>
        <taxon>Bacteria</taxon>
        <taxon>Bacillati</taxon>
        <taxon>Bacillota</taxon>
        <taxon>Clostridia</taxon>
        <taxon>Lachnospirales</taxon>
        <taxon>Lachnospiraceae</taxon>
        <taxon>Wansuia</taxon>
    </lineage>
</organism>
<evidence type="ECO:0000259" key="10">
    <source>
        <dbReference type="PROSITE" id="PS50109"/>
    </source>
</evidence>
<dbReference type="CDD" id="cd00075">
    <property type="entry name" value="HATPase"/>
    <property type="match status" value="1"/>
</dbReference>
<feature type="transmembrane region" description="Helical" evidence="9">
    <location>
        <begin position="202"/>
        <end position="228"/>
    </location>
</feature>
<dbReference type="InterPro" id="IPR003661">
    <property type="entry name" value="HisK_dim/P_dom"/>
</dbReference>
<dbReference type="CDD" id="cd00082">
    <property type="entry name" value="HisKA"/>
    <property type="match status" value="1"/>
</dbReference>
<keyword evidence="8" id="KW-0902">Two-component regulatory system</keyword>
<dbReference type="GO" id="GO:0005524">
    <property type="term" value="F:ATP binding"/>
    <property type="evidence" value="ECO:0007669"/>
    <property type="project" value="UniProtKB-KW"/>
</dbReference>
<dbReference type="InterPro" id="IPR005467">
    <property type="entry name" value="His_kinase_dom"/>
</dbReference>
<dbReference type="PROSITE" id="PS50109">
    <property type="entry name" value="HIS_KIN"/>
    <property type="match status" value="1"/>
</dbReference>
<accession>A0A926ILV3</accession>
<evidence type="ECO:0000256" key="9">
    <source>
        <dbReference type="SAM" id="Phobius"/>
    </source>
</evidence>
<evidence type="ECO:0000256" key="3">
    <source>
        <dbReference type="ARBA" id="ARBA00022553"/>
    </source>
</evidence>
<keyword evidence="3" id="KW-0597">Phosphoprotein</keyword>
<feature type="domain" description="Histidine kinase" evidence="10">
    <location>
        <begin position="446"/>
        <end position="669"/>
    </location>
</feature>
<keyword evidence="9" id="KW-1133">Transmembrane helix</keyword>
<evidence type="ECO:0000256" key="7">
    <source>
        <dbReference type="ARBA" id="ARBA00022840"/>
    </source>
</evidence>
<evidence type="ECO:0000256" key="6">
    <source>
        <dbReference type="ARBA" id="ARBA00022777"/>
    </source>
</evidence>
<keyword evidence="12" id="KW-1185">Reference proteome</keyword>
<proteinExistence type="predicted"/>
<comment type="catalytic activity">
    <reaction evidence="1">
        <text>ATP + protein L-histidine = ADP + protein N-phospho-L-histidine.</text>
        <dbReference type="EC" id="2.7.13.3"/>
    </reaction>
</comment>
<gene>
    <name evidence="11" type="ORF">H8689_01240</name>
</gene>
<dbReference type="EC" id="2.7.13.3" evidence="2"/>
<evidence type="ECO:0000256" key="4">
    <source>
        <dbReference type="ARBA" id="ARBA00022679"/>
    </source>
</evidence>
<feature type="transmembrane region" description="Helical" evidence="9">
    <location>
        <begin position="173"/>
        <end position="190"/>
    </location>
</feature>
<dbReference type="InterPro" id="IPR004358">
    <property type="entry name" value="Sig_transdc_His_kin-like_C"/>
</dbReference>
<dbReference type="Pfam" id="PF17159">
    <property type="entry name" value="MASE3"/>
    <property type="match status" value="1"/>
</dbReference>
<dbReference type="PANTHER" id="PTHR43547:SF2">
    <property type="entry name" value="HYBRID SIGNAL TRANSDUCTION HISTIDINE KINASE C"/>
    <property type="match status" value="1"/>
</dbReference>
<evidence type="ECO:0000313" key="12">
    <source>
        <dbReference type="Proteomes" id="UP000601522"/>
    </source>
</evidence>
<dbReference type="SUPFAM" id="SSF55874">
    <property type="entry name" value="ATPase domain of HSP90 chaperone/DNA topoisomerase II/histidine kinase"/>
    <property type="match status" value="1"/>
</dbReference>
<dbReference type="Pfam" id="PF00512">
    <property type="entry name" value="HisKA"/>
    <property type="match status" value="1"/>
</dbReference>
<dbReference type="InterPro" id="IPR003594">
    <property type="entry name" value="HATPase_dom"/>
</dbReference>
<keyword evidence="9" id="KW-0812">Transmembrane</keyword>
<keyword evidence="5" id="KW-0547">Nucleotide-binding</keyword>
<keyword evidence="4" id="KW-0808">Transferase</keyword>
<dbReference type="PANTHER" id="PTHR43547">
    <property type="entry name" value="TWO-COMPONENT HISTIDINE KINASE"/>
    <property type="match status" value="1"/>
</dbReference>
<dbReference type="Gene3D" id="3.30.450.20">
    <property type="entry name" value="PAS domain"/>
    <property type="match status" value="1"/>
</dbReference>
<feature type="transmembrane region" description="Helical" evidence="9">
    <location>
        <begin position="15"/>
        <end position="32"/>
    </location>
</feature>
<dbReference type="FunFam" id="3.30.565.10:FF:000037">
    <property type="entry name" value="Hybrid sensor histidine kinase/response regulator"/>
    <property type="match status" value="1"/>
</dbReference>